<gene>
    <name evidence="3" type="ORF">V8G54_033802</name>
</gene>
<feature type="region of interest" description="Disordered" evidence="1">
    <location>
        <begin position="35"/>
        <end position="86"/>
    </location>
</feature>
<dbReference type="InterPro" id="IPR013899">
    <property type="entry name" value="DUF1771"/>
</dbReference>
<dbReference type="Pfam" id="PF08590">
    <property type="entry name" value="DUF1771"/>
    <property type="match status" value="1"/>
</dbReference>
<proteinExistence type="predicted"/>
<dbReference type="Pfam" id="PF24767">
    <property type="entry name" value="UBA_At5g58720"/>
    <property type="match status" value="1"/>
</dbReference>
<feature type="compositionally biased region" description="Polar residues" evidence="1">
    <location>
        <begin position="35"/>
        <end position="50"/>
    </location>
</feature>
<dbReference type="AlphaFoldDB" id="A0AAQ3MQ20"/>
<evidence type="ECO:0000256" key="1">
    <source>
        <dbReference type="SAM" id="MobiDB-lite"/>
    </source>
</evidence>
<dbReference type="InterPro" id="IPR036063">
    <property type="entry name" value="Smr_dom_sf"/>
</dbReference>
<protein>
    <recommendedName>
        <fullName evidence="2">Smr domain-containing protein</fullName>
    </recommendedName>
</protein>
<dbReference type="InterPro" id="IPR055319">
    <property type="entry name" value="At5g58720-like"/>
</dbReference>
<dbReference type="Proteomes" id="UP001374535">
    <property type="component" value="Chromosome 10"/>
</dbReference>
<sequence>MLLVFFPNCEILPCPSAFYTHQPFPLQNLSFHPPKQSSTPFSSEIPSVSTCLDMKSPRKKKRPKPPKKAEERKGAEGVVEGEEEERKKRVLEALVDAFSLSSIREASIAYDIAGSDIHRASEILRKGLSEDSFSCCSSSCSGGSSGGGTSSSSGMEMGSKEEAEQNCGEGFFVGGFKGGKQKKKVVASSGTVSTVLGKEYVRRNKGSNKGFSANDEAFDMEKAEQFLCSMLGEDCDLNLAVVRDAELVSFVSGDLLWAQASNVLLDLAGSTVEKSSTGRHPNYRVDNVDDGRVFVDPNDSQLIERRSESTSISSDGDMSDNIWSIGSFGRKYAEVLSNSMVDSGISSECTKSEIPQKVLESLFNFPKSAEHDKDSMNWRNVVKKIQSLGPGLNVSPLVAESQQRTYGGLGACHPRQPESEQGGYIMHFWKDYLCYITKGDEYHVFREDSNQQWDSVKSYYKKAATAYSKGDRAYAAYLSDQRIRVITGCGSHGFGKSKLKQSVIDLLEREAIEWREENQGTVLIKLSGWREYSFLDTNSDSDTND</sequence>
<accession>A0AAQ3MQ20</accession>
<reference evidence="3 4" key="1">
    <citation type="journal article" date="2023" name="Life. Sci Alliance">
        <title>Evolutionary insights into 3D genome organization and epigenetic landscape of Vigna mungo.</title>
        <authorList>
            <person name="Junaid A."/>
            <person name="Singh B."/>
            <person name="Bhatia S."/>
        </authorList>
    </citation>
    <scope>NUCLEOTIDE SEQUENCE [LARGE SCALE GENOMIC DNA]</scope>
    <source>
        <strain evidence="3">Urdbean</strain>
    </source>
</reference>
<name>A0AAQ3MQ20_VIGMU</name>
<keyword evidence="4" id="KW-1185">Reference proteome</keyword>
<dbReference type="PROSITE" id="PS50828">
    <property type="entry name" value="SMR"/>
    <property type="match status" value="1"/>
</dbReference>
<dbReference type="PANTHER" id="PTHR47676">
    <property type="entry name" value="OS01G0225100 PROTEIN"/>
    <property type="match status" value="1"/>
</dbReference>
<evidence type="ECO:0000313" key="4">
    <source>
        <dbReference type="Proteomes" id="UP001374535"/>
    </source>
</evidence>
<feature type="region of interest" description="Disordered" evidence="1">
    <location>
        <begin position="138"/>
        <end position="160"/>
    </location>
</feature>
<evidence type="ECO:0000259" key="2">
    <source>
        <dbReference type="PROSITE" id="PS50828"/>
    </source>
</evidence>
<feature type="compositionally biased region" description="Basic residues" evidence="1">
    <location>
        <begin position="57"/>
        <end position="66"/>
    </location>
</feature>
<feature type="domain" description="Smr" evidence="2">
    <location>
        <begin position="480"/>
        <end position="527"/>
    </location>
</feature>
<dbReference type="PANTHER" id="PTHR47676:SF1">
    <property type="entry name" value="SMR DOMAIN-CONTAINING PROTEIN"/>
    <property type="match status" value="1"/>
</dbReference>
<dbReference type="InterPro" id="IPR002625">
    <property type="entry name" value="Smr_dom"/>
</dbReference>
<dbReference type="Gene3D" id="3.30.1370.110">
    <property type="match status" value="1"/>
</dbReference>
<dbReference type="SUPFAM" id="SSF160443">
    <property type="entry name" value="SMR domain-like"/>
    <property type="match status" value="1"/>
</dbReference>
<evidence type="ECO:0000313" key="3">
    <source>
        <dbReference type="EMBL" id="WVY94714.1"/>
    </source>
</evidence>
<dbReference type="EMBL" id="CP144691">
    <property type="protein sequence ID" value="WVY94714.1"/>
    <property type="molecule type" value="Genomic_DNA"/>
</dbReference>
<organism evidence="3 4">
    <name type="scientific">Vigna mungo</name>
    <name type="common">Black gram</name>
    <name type="synonym">Phaseolus mungo</name>
    <dbReference type="NCBI Taxonomy" id="3915"/>
    <lineage>
        <taxon>Eukaryota</taxon>
        <taxon>Viridiplantae</taxon>
        <taxon>Streptophyta</taxon>
        <taxon>Embryophyta</taxon>
        <taxon>Tracheophyta</taxon>
        <taxon>Spermatophyta</taxon>
        <taxon>Magnoliopsida</taxon>
        <taxon>eudicotyledons</taxon>
        <taxon>Gunneridae</taxon>
        <taxon>Pentapetalae</taxon>
        <taxon>rosids</taxon>
        <taxon>fabids</taxon>
        <taxon>Fabales</taxon>
        <taxon>Fabaceae</taxon>
        <taxon>Papilionoideae</taxon>
        <taxon>50 kb inversion clade</taxon>
        <taxon>NPAAA clade</taxon>
        <taxon>indigoferoid/millettioid clade</taxon>
        <taxon>Phaseoleae</taxon>
        <taxon>Vigna</taxon>
    </lineage>
</organism>
<dbReference type="InterPro" id="IPR056254">
    <property type="entry name" value="At5g58720/SDE5-like_UBA-like"/>
</dbReference>
<dbReference type="SMART" id="SM01162">
    <property type="entry name" value="DUF1771"/>
    <property type="match status" value="1"/>
</dbReference>